<evidence type="ECO:0000256" key="1">
    <source>
        <dbReference type="ARBA" id="ARBA00005306"/>
    </source>
</evidence>
<dbReference type="Pfam" id="PF02637">
    <property type="entry name" value="GatB_Yqey"/>
    <property type="match status" value="1"/>
</dbReference>
<dbReference type="SMART" id="SM00845">
    <property type="entry name" value="GatB_Yqey"/>
    <property type="match status" value="1"/>
</dbReference>
<dbReference type="NCBIfam" id="NF004012">
    <property type="entry name" value="PRK05477.1-2"/>
    <property type="match status" value="1"/>
</dbReference>
<dbReference type="InterPro" id="IPR004413">
    <property type="entry name" value="GatB"/>
</dbReference>
<evidence type="ECO:0000256" key="8">
    <source>
        <dbReference type="ARBA" id="ARBA00024799"/>
    </source>
</evidence>
<dbReference type="InterPro" id="IPR003789">
    <property type="entry name" value="Asn/Gln_tRNA_amidoTrase-B-like"/>
</dbReference>
<keyword evidence="14" id="KW-1185">Reference proteome</keyword>
<evidence type="ECO:0000256" key="3">
    <source>
        <dbReference type="ARBA" id="ARBA00016923"/>
    </source>
</evidence>
<protein>
    <recommendedName>
        <fullName evidence="3 11">Aspartyl/glutamyl-tRNA(Asn/Gln) amidotransferase subunit B</fullName>
        <shortName evidence="11">Asp/Glu-ADT subunit B</shortName>
        <ecNumber evidence="11">6.3.5.-</ecNumber>
    </recommendedName>
</protein>
<dbReference type="Gene3D" id="1.10.150.380">
    <property type="entry name" value="GatB domain, N-terminal subdomain"/>
    <property type="match status" value="1"/>
</dbReference>
<gene>
    <name evidence="11 13" type="primary">gatB</name>
    <name evidence="13" type="ORF">QWI16_11735</name>
</gene>
<evidence type="ECO:0000259" key="12">
    <source>
        <dbReference type="SMART" id="SM00845"/>
    </source>
</evidence>
<evidence type="ECO:0000256" key="5">
    <source>
        <dbReference type="ARBA" id="ARBA00022741"/>
    </source>
</evidence>
<dbReference type="Pfam" id="PF02934">
    <property type="entry name" value="GatB_N"/>
    <property type="match status" value="1"/>
</dbReference>
<comment type="similarity">
    <text evidence="1 11">Belongs to the GatB/GatE family. GatB subfamily.</text>
</comment>
<dbReference type="SUPFAM" id="SSF55931">
    <property type="entry name" value="Glutamine synthetase/guanido kinase"/>
    <property type="match status" value="1"/>
</dbReference>
<dbReference type="PANTHER" id="PTHR11659:SF0">
    <property type="entry name" value="GLUTAMYL-TRNA(GLN) AMIDOTRANSFERASE SUBUNIT B, MITOCHONDRIAL"/>
    <property type="match status" value="1"/>
</dbReference>
<dbReference type="InterPro" id="IPR014746">
    <property type="entry name" value="Gln_synth/guanido_kin_cat_dom"/>
</dbReference>
<dbReference type="PROSITE" id="PS01234">
    <property type="entry name" value="GATB"/>
    <property type="match status" value="1"/>
</dbReference>
<comment type="catalytic activity">
    <reaction evidence="10 11">
        <text>L-glutamyl-tRNA(Gln) + L-glutamine + ATP + H2O = L-glutaminyl-tRNA(Gln) + L-glutamate + ADP + phosphate + H(+)</text>
        <dbReference type="Rhea" id="RHEA:17521"/>
        <dbReference type="Rhea" id="RHEA-COMP:9681"/>
        <dbReference type="Rhea" id="RHEA-COMP:9684"/>
        <dbReference type="ChEBI" id="CHEBI:15377"/>
        <dbReference type="ChEBI" id="CHEBI:15378"/>
        <dbReference type="ChEBI" id="CHEBI:29985"/>
        <dbReference type="ChEBI" id="CHEBI:30616"/>
        <dbReference type="ChEBI" id="CHEBI:43474"/>
        <dbReference type="ChEBI" id="CHEBI:58359"/>
        <dbReference type="ChEBI" id="CHEBI:78520"/>
        <dbReference type="ChEBI" id="CHEBI:78521"/>
        <dbReference type="ChEBI" id="CHEBI:456216"/>
    </reaction>
</comment>
<evidence type="ECO:0000256" key="9">
    <source>
        <dbReference type="ARBA" id="ARBA00047380"/>
    </source>
</evidence>
<dbReference type="InterPro" id="IPR017959">
    <property type="entry name" value="Asn/Gln-tRNA_amidoTrfase_suB/E"/>
</dbReference>
<dbReference type="RefSeq" id="WP_302713654.1">
    <property type="nucleotide sequence ID" value="NZ_JAULRT010000059.1"/>
</dbReference>
<comment type="function">
    <text evidence="8 11">Allows the formation of correctly charged Asn-tRNA(Asn) or Gln-tRNA(Gln) through the transamidation of misacylated Asp-tRNA(Asn) or Glu-tRNA(Gln) in organisms which lack either or both of asparaginyl-tRNA or glutaminyl-tRNA synthetases. The reaction takes place in the presence of glutamine and ATP through an activated phospho-Asp-tRNA(Asn) or phospho-Glu-tRNA(Gln).</text>
</comment>
<keyword evidence="6 11" id="KW-0067">ATP-binding</keyword>
<accession>A0ABT8TH51</accession>
<sequence>MEVANMEWETVIGLEIHVQLATRSKIFSGASTAFGASPNTQACAIDLAMPGTLPVANEEAFRFAVMFGLAMNAEIGKRSVFERKNYFYPDLPKGYQTTQLAEPIVGSGVIEIELGNGERKSIRLHHAHLEEDAGKSLHEDYHGMSGIDLNRAGTPLIEIVSEPDMRSAEEAVAYLKKIHSIITYLGISDGEMSQGSMRCDANVSVRLKGDETLGTRCEIKNINSFKFVEKAIKVEAERQIDLIEDGGKVVQETRLYDSEKNETRSMRSKEVANDYRYFPCPDLLPVILDDDYIEQIRQSLPELPDAKRDRFVSEYQLSSYDAAVLTADRATADFYETVAKTSGEPKLAANWVMVDLAAHLNKSEQTLADCKVSAEHLAGLISRIKDGTISGKIAKQVFEAMTEGEGSADQIIDKRGLQQVSDTGALEKMVDEVIANNQSQVDNYKAADEKKRPKMLGFFVGQIMKASKGQANPQAVNEILLKKLDEQ</sequence>
<dbReference type="NCBIfam" id="TIGR00133">
    <property type="entry name" value="gatB"/>
    <property type="match status" value="1"/>
</dbReference>
<dbReference type="EMBL" id="JAULRT010000059">
    <property type="protein sequence ID" value="MDO3382839.1"/>
    <property type="molecule type" value="Genomic_DNA"/>
</dbReference>
<dbReference type="Proteomes" id="UP001168380">
    <property type="component" value="Unassembled WGS sequence"/>
</dbReference>
<dbReference type="InterPro" id="IPR042114">
    <property type="entry name" value="GatB_C_1"/>
</dbReference>
<dbReference type="EC" id="6.3.5.-" evidence="11"/>
<dbReference type="InterPro" id="IPR023168">
    <property type="entry name" value="GatB_Yqey_C_2"/>
</dbReference>
<evidence type="ECO:0000256" key="7">
    <source>
        <dbReference type="ARBA" id="ARBA00022917"/>
    </source>
</evidence>
<dbReference type="NCBIfam" id="NF004014">
    <property type="entry name" value="PRK05477.1-4"/>
    <property type="match status" value="1"/>
</dbReference>
<dbReference type="InterPro" id="IPR017958">
    <property type="entry name" value="Gln-tRNA_amidoTrfase_suB_CS"/>
</dbReference>
<evidence type="ECO:0000313" key="13">
    <source>
        <dbReference type="EMBL" id="MDO3382839.1"/>
    </source>
</evidence>
<feature type="domain" description="Asn/Gln amidotransferase" evidence="12">
    <location>
        <begin position="333"/>
        <end position="484"/>
    </location>
</feature>
<name>A0ABT8TH51_9GAMM</name>
<dbReference type="HAMAP" id="MF_00121">
    <property type="entry name" value="GatB"/>
    <property type="match status" value="1"/>
</dbReference>
<evidence type="ECO:0000256" key="6">
    <source>
        <dbReference type="ARBA" id="ARBA00022840"/>
    </source>
</evidence>
<evidence type="ECO:0000313" key="14">
    <source>
        <dbReference type="Proteomes" id="UP001168380"/>
    </source>
</evidence>
<comment type="subunit">
    <text evidence="2 11">Heterotrimer of A, B and C subunits.</text>
</comment>
<comment type="caution">
    <text evidence="13">The sequence shown here is derived from an EMBL/GenBank/DDBJ whole genome shotgun (WGS) entry which is preliminary data.</text>
</comment>
<dbReference type="InterPro" id="IPR006075">
    <property type="entry name" value="Asn/Gln-tRNA_Trfase_suB/E_cat"/>
</dbReference>
<evidence type="ECO:0000256" key="11">
    <source>
        <dbReference type="HAMAP-Rule" id="MF_00121"/>
    </source>
</evidence>
<dbReference type="InterPro" id="IPR018027">
    <property type="entry name" value="Asn/Gln_amidotransferase"/>
</dbReference>
<organism evidence="13 14">
    <name type="scientific">Gilvimarinus algae</name>
    <dbReference type="NCBI Taxonomy" id="3058037"/>
    <lineage>
        <taxon>Bacteria</taxon>
        <taxon>Pseudomonadati</taxon>
        <taxon>Pseudomonadota</taxon>
        <taxon>Gammaproteobacteria</taxon>
        <taxon>Cellvibrionales</taxon>
        <taxon>Cellvibrionaceae</taxon>
        <taxon>Gilvimarinus</taxon>
    </lineage>
</organism>
<evidence type="ECO:0000256" key="2">
    <source>
        <dbReference type="ARBA" id="ARBA00011123"/>
    </source>
</evidence>
<dbReference type="NCBIfam" id="NF004015">
    <property type="entry name" value="PRK05477.1-5"/>
    <property type="match status" value="1"/>
</dbReference>
<keyword evidence="4 11" id="KW-0436">Ligase</keyword>
<dbReference type="PANTHER" id="PTHR11659">
    <property type="entry name" value="GLUTAMYL-TRNA GLN AMIDOTRANSFERASE SUBUNIT B MITOCHONDRIAL AND PROKARYOTIC PET112-RELATED"/>
    <property type="match status" value="1"/>
</dbReference>
<proteinExistence type="inferred from homology"/>
<dbReference type="Gene3D" id="1.10.10.410">
    <property type="match status" value="1"/>
</dbReference>
<dbReference type="SUPFAM" id="SSF89095">
    <property type="entry name" value="GatB/YqeY motif"/>
    <property type="match status" value="1"/>
</dbReference>
<reference evidence="13" key="1">
    <citation type="submission" date="2023-07" db="EMBL/GenBank/DDBJ databases">
        <title>Gilvimarinus algae sp. nov., isolated from the surface of Kelp.</title>
        <authorList>
            <person name="Sun Y.Y."/>
            <person name="Gong Y."/>
            <person name="Du Z.J."/>
        </authorList>
    </citation>
    <scope>NUCLEOTIDE SEQUENCE</scope>
    <source>
        <strain evidence="13">SDUM040014</strain>
    </source>
</reference>
<evidence type="ECO:0000256" key="10">
    <source>
        <dbReference type="ARBA" id="ARBA00047913"/>
    </source>
</evidence>
<comment type="catalytic activity">
    <reaction evidence="9 11">
        <text>L-aspartyl-tRNA(Asn) + L-glutamine + ATP + H2O = L-asparaginyl-tRNA(Asn) + L-glutamate + ADP + phosphate + 2 H(+)</text>
        <dbReference type="Rhea" id="RHEA:14513"/>
        <dbReference type="Rhea" id="RHEA-COMP:9674"/>
        <dbReference type="Rhea" id="RHEA-COMP:9677"/>
        <dbReference type="ChEBI" id="CHEBI:15377"/>
        <dbReference type="ChEBI" id="CHEBI:15378"/>
        <dbReference type="ChEBI" id="CHEBI:29985"/>
        <dbReference type="ChEBI" id="CHEBI:30616"/>
        <dbReference type="ChEBI" id="CHEBI:43474"/>
        <dbReference type="ChEBI" id="CHEBI:58359"/>
        <dbReference type="ChEBI" id="CHEBI:78515"/>
        <dbReference type="ChEBI" id="CHEBI:78516"/>
        <dbReference type="ChEBI" id="CHEBI:456216"/>
    </reaction>
</comment>
<keyword evidence="7 11" id="KW-0648">Protein biosynthesis</keyword>
<evidence type="ECO:0000256" key="4">
    <source>
        <dbReference type="ARBA" id="ARBA00022598"/>
    </source>
</evidence>
<keyword evidence="5 11" id="KW-0547">Nucleotide-binding</keyword>